<dbReference type="InterPro" id="IPR012674">
    <property type="entry name" value="Calycin"/>
</dbReference>
<evidence type="ECO:0000256" key="1">
    <source>
        <dbReference type="SAM" id="SignalP"/>
    </source>
</evidence>
<feature type="signal peptide" evidence="1">
    <location>
        <begin position="1"/>
        <end position="24"/>
    </location>
</feature>
<feature type="chain" id="PRO_5012691427" evidence="1">
    <location>
        <begin position="25"/>
        <end position="174"/>
    </location>
</feature>
<dbReference type="Gene3D" id="2.40.128.20">
    <property type="match status" value="1"/>
</dbReference>
<organism evidence="2">
    <name type="scientific">Rhipicephalus zambeziensis</name>
    <dbReference type="NCBI Taxonomy" id="60191"/>
    <lineage>
        <taxon>Eukaryota</taxon>
        <taxon>Metazoa</taxon>
        <taxon>Ecdysozoa</taxon>
        <taxon>Arthropoda</taxon>
        <taxon>Chelicerata</taxon>
        <taxon>Arachnida</taxon>
        <taxon>Acari</taxon>
        <taxon>Parasitiformes</taxon>
        <taxon>Ixodida</taxon>
        <taxon>Ixodoidea</taxon>
        <taxon>Ixodidae</taxon>
        <taxon>Rhipicephalinae</taxon>
        <taxon>Rhipicephalus</taxon>
        <taxon>Rhipicephalus</taxon>
    </lineage>
</organism>
<evidence type="ECO:0000313" key="2">
    <source>
        <dbReference type="EMBL" id="MAA15237.1"/>
    </source>
</evidence>
<accession>A0A224YC08</accession>
<keyword evidence="1" id="KW-0732">Signal</keyword>
<dbReference type="EMBL" id="GFPF01004091">
    <property type="protein sequence ID" value="MAA15237.1"/>
    <property type="molecule type" value="Transcribed_RNA"/>
</dbReference>
<sequence>MKLLRFPFFLCYIRVSSITIMATGTPIMPATSRETLYLAGYSSKLYIRNVECVLSRYLFHQGDWVTRSLIYVFAIRQKPWRGQSTAFKVKWPKYAALLQVDPPHYLKHNVWAKTEYVVRNYDSQSLVLSDLKDIPSLCSLWVTKQHLFNIPKTTNRTFYELCPDPVYTSFDICD</sequence>
<protein>
    <submittedName>
        <fullName evidence="2">Lipocalin</fullName>
    </submittedName>
</protein>
<name>A0A224YC08_9ACAR</name>
<reference evidence="2" key="1">
    <citation type="journal article" date="2017" name="Parasit. Vectors">
        <title>Sialotranscriptomics of Rhipicephalus zambeziensis reveals intricate expression profiles of secretory proteins and suggests tight temporal transcriptional regulation during blood-feeding.</title>
        <authorList>
            <person name="de Castro M.H."/>
            <person name="de Klerk D."/>
            <person name="Pienaar R."/>
            <person name="Rees D.J.G."/>
            <person name="Mans B.J."/>
        </authorList>
    </citation>
    <scope>NUCLEOTIDE SEQUENCE</scope>
    <source>
        <tissue evidence="2">Salivary glands</tissue>
    </source>
</reference>
<proteinExistence type="predicted"/>
<dbReference type="AlphaFoldDB" id="A0A224YC08"/>